<keyword evidence="2" id="KW-1185">Reference proteome</keyword>
<sequence>MGTGVAAPAIGGFSETISITTGDVEQTPSDLEIEDVSYEGPGNNVDEVVLTIGNTNEDDAITADVDIWLLDGEENIVAEGSTNESFDADTSGQEVVIDIDRINRNDYTTNDILIEEV</sequence>
<name>A0A1H1HMC4_NATTX</name>
<dbReference type="Proteomes" id="UP000198848">
    <property type="component" value="Unassembled WGS sequence"/>
</dbReference>
<organism evidence="1 2">
    <name type="scientific">Natronobacterium texcoconense</name>
    <dbReference type="NCBI Taxonomy" id="1095778"/>
    <lineage>
        <taxon>Archaea</taxon>
        <taxon>Methanobacteriati</taxon>
        <taxon>Methanobacteriota</taxon>
        <taxon>Stenosarchaea group</taxon>
        <taxon>Halobacteria</taxon>
        <taxon>Halobacteriales</taxon>
        <taxon>Natrialbaceae</taxon>
        <taxon>Natronobacterium</taxon>
    </lineage>
</organism>
<gene>
    <name evidence="1" type="ORF">SAMN04489842_2878</name>
</gene>
<accession>A0A1H1HMC4</accession>
<dbReference type="AlphaFoldDB" id="A0A1H1HMC4"/>
<proteinExistence type="predicted"/>
<evidence type="ECO:0000313" key="1">
    <source>
        <dbReference type="EMBL" id="SDR26537.1"/>
    </source>
</evidence>
<reference evidence="2" key="1">
    <citation type="submission" date="2016-10" db="EMBL/GenBank/DDBJ databases">
        <authorList>
            <person name="Varghese N."/>
            <person name="Submissions S."/>
        </authorList>
    </citation>
    <scope>NUCLEOTIDE SEQUENCE [LARGE SCALE GENOMIC DNA]</scope>
    <source>
        <strain evidence="2">DSM 24767</strain>
    </source>
</reference>
<dbReference type="EMBL" id="FNLC01000003">
    <property type="protein sequence ID" value="SDR26537.1"/>
    <property type="molecule type" value="Genomic_DNA"/>
</dbReference>
<protein>
    <submittedName>
        <fullName evidence="1">Uncharacterized protein</fullName>
    </submittedName>
</protein>
<evidence type="ECO:0000313" key="2">
    <source>
        <dbReference type="Proteomes" id="UP000198848"/>
    </source>
</evidence>